<dbReference type="Pfam" id="PF04509">
    <property type="entry name" value="CheC"/>
    <property type="match status" value="1"/>
</dbReference>
<keyword evidence="4" id="KW-1185">Reference proteome</keyword>
<evidence type="ECO:0000256" key="1">
    <source>
        <dbReference type="ARBA" id="ARBA00022500"/>
    </source>
</evidence>
<dbReference type="eggNOG" id="COG1776">
    <property type="taxonomic scope" value="Bacteria"/>
</dbReference>
<dbReference type="Proteomes" id="UP000008550">
    <property type="component" value="Chromosome"/>
</dbReference>
<sequence>MSSGVLSQEEIDALLRGVDIASEPTTLQDTAKPEADFSDLEKDVIGEIANISMGTAATTLSTLLESV</sequence>
<protein>
    <submittedName>
        <fullName evidence="3">Flagellar motor switch protein fliy</fullName>
    </submittedName>
</protein>
<dbReference type="HOGENOM" id="CLU_2806566_0_0_9"/>
<evidence type="ECO:0000313" key="3">
    <source>
        <dbReference type="EMBL" id="ABZ84790.1"/>
    </source>
</evidence>
<dbReference type="Gene3D" id="3.40.1550.10">
    <property type="entry name" value="CheC-like"/>
    <property type="match status" value="1"/>
</dbReference>
<dbReference type="OrthoDB" id="9806941at2"/>
<dbReference type="STRING" id="498761.HM1_2234"/>
<feature type="domain" description="CheC-like protein" evidence="2">
    <location>
        <begin position="41"/>
        <end position="64"/>
    </location>
</feature>
<name>B0THB5_HELMI</name>
<keyword evidence="3" id="KW-0966">Cell projection</keyword>
<reference evidence="3 4" key="1">
    <citation type="journal article" date="2008" name="J. Bacteriol.">
        <title>The genome of Heliobacterium modesticaldum, a phototrophic representative of the Firmicutes containing the simplest photosynthetic apparatus.</title>
        <authorList>
            <person name="Sattley W.M."/>
            <person name="Madigan M.T."/>
            <person name="Swingley W.D."/>
            <person name="Cheung P.C."/>
            <person name="Clocksin K.M."/>
            <person name="Conrad A.L."/>
            <person name="Dejesa L.C."/>
            <person name="Honchak B.M."/>
            <person name="Jung D.O."/>
            <person name="Karbach L.E."/>
            <person name="Kurdoglu A."/>
            <person name="Lahiri S."/>
            <person name="Mastrian S.D."/>
            <person name="Page L.E."/>
            <person name="Taylor H.L."/>
            <person name="Wang Z.T."/>
            <person name="Raymond J."/>
            <person name="Chen M."/>
            <person name="Blankenship R.E."/>
            <person name="Touchman J.W."/>
        </authorList>
    </citation>
    <scope>NUCLEOTIDE SEQUENCE [LARGE SCALE GENOMIC DNA]</scope>
    <source>
        <strain evidence="4">ATCC 51547 / Ice1</strain>
    </source>
</reference>
<dbReference type="SUPFAM" id="SSF103039">
    <property type="entry name" value="CheC-like"/>
    <property type="match status" value="1"/>
</dbReference>
<dbReference type="KEGG" id="hmo:HM1_2234"/>
<organism evidence="3 4">
    <name type="scientific">Heliobacterium modesticaldum (strain ATCC 51547 / Ice1)</name>
    <dbReference type="NCBI Taxonomy" id="498761"/>
    <lineage>
        <taxon>Bacteria</taxon>
        <taxon>Bacillati</taxon>
        <taxon>Bacillota</taxon>
        <taxon>Clostridia</taxon>
        <taxon>Eubacteriales</taxon>
        <taxon>Heliobacteriaceae</taxon>
        <taxon>Heliomicrobium</taxon>
    </lineage>
</organism>
<dbReference type="GO" id="GO:0016787">
    <property type="term" value="F:hydrolase activity"/>
    <property type="evidence" value="ECO:0007669"/>
    <property type="project" value="InterPro"/>
</dbReference>
<gene>
    <name evidence="3" type="primary">fliY</name>
    <name evidence="3" type="ORF">HM1_2234</name>
</gene>
<dbReference type="InterPro" id="IPR007597">
    <property type="entry name" value="CheC"/>
</dbReference>
<keyword evidence="3" id="KW-0282">Flagellum</keyword>
<accession>B0THB5</accession>
<evidence type="ECO:0000259" key="2">
    <source>
        <dbReference type="Pfam" id="PF04509"/>
    </source>
</evidence>
<dbReference type="GO" id="GO:0006935">
    <property type="term" value="P:chemotaxis"/>
    <property type="evidence" value="ECO:0007669"/>
    <property type="project" value="UniProtKB-KW"/>
</dbReference>
<keyword evidence="1" id="KW-0145">Chemotaxis</keyword>
<proteinExistence type="predicted"/>
<evidence type="ECO:0000313" key="4">
    <source>
        <dbReference type="Proteomes" id="UP000008550"/>
    </source>
</evidence>
<dbReference type="AlphaFoldDB" id="B0THB5"/>
<dbReference type="EMBL" id="CP000930">
    <property type="protein sequence ID" value="ABZ84790.1"/>
    <property type="molecule type" value="Genomic_DNA"/>
</dbReference>
<keyword evidence="3" id="KW-0969">Cilium</keyword>
<dbReference type="InterPro" id="IPR028976">
    <property type="entry name" value="CheC-like_sf"/>
</dbReference>